<dbReference type="Gene3D" id="1.10.10.10">
    <property type="entry name" value="Winged helix-like DNA-binding domain superfamily/Winged helix DNA-binding domain"/>
    <property type="match status" value="1"/>
</dbReference>
<dbReference type="Proteomes" id="UP000622362">
    <property type="component" value="Unassembled WGS sequence"/>
</dbReference>
<evidence type="ECO:0000256" key="2">
    <source>
        <dbReference type="ARBA" id="ARBA00023125"/>
    </source>
</evidence>
<dbReference type="PROSITE" id="PS01117">
    <property type="entry name" value="HTH_MARR_1"/>
    <property type="match status" value="1"/>
</dbReference>
<dbReference type="GO" id="GO:0003700">
    <property type="term" value="F:DNA-binding transcription factor activity"/>
    <property type="evidence" value="ECO:0007669"/>
    <property type="project" value="InterPro"/>
</dbReference>
<evidence type="ECO:0000259" key="4">
    <source>
        <dbReference type="PROSITE" id="PS50995"/>
    </source>
</evidence>
<proteinExistence type="predicted"/>
<name>A0A8I0WAC1_STAEP</name>
<organism evidence="5 6">
    <name type="scientific">Staphylococcus epidermidis</name>
    <dbReference type="NCBI Taxonomy" id="1282"/>
    <lineage>
        <taxon>Bacteria</taxon>
        <taxon>Bacillati</taxon>
        <taxon>Bacillota</taxon>
        <taxon>Bacilli</taxon>
        <taxon>Bacillales</taxon>
        <taxon>Staphylococcaceae</taxon>
        <taxon>Staphylococcus</taxon>
    </lineage>
</organism>
<dbReference type="RefSeq" id="WP_099606573.1">
    <property type="nucleotide sequence ID" value="NZ_CAXOOR010000026.1"/>
</dbReference>
<dbReference type="PRINTS" id="PR00598">
    <property type="entry name" value="HTHMARR"/>
</dbReference>
<evidence type="ECO:0000313" key="5">
    <source>
        <dbReference type="EMBL" id="MBF9304579.1"/>
    </source>
</evidence>
<comment type="caution">
    <text evidence="5">The sequence shown here is derived from an EMBL/GenBank/DDBJ whole genome shotgun (WGS) entry which is preliminary data.</text>
</comment>
<dbReference type="EMBL" id="JADPYN010000028">
    <property type="protein sequence ID" value="MBF9304579.1"/>
    <property type="molecule type" value="Genomic_DNA"/>
</dbReference>
<keyword evidence="1" id="KW-0805">Transcription regulation</keyword>
<accession>A0A8I0WAC1</accession>
<reference evidence="5" key="1">
    <citation type="submission" date="2020-11" db="EMBL/GenBank/DDBJ databases">
        <title>Molecular epidemiology and genomic profiles of multidrug-resistant bacteria collected from clinical sources in South Africa.</title>
        <authorList>
            <person name="Asante J."/>
            <person name="Amoako D.G."/>
        </authorList>
    </citation>
    <scope>NUCLEOTIDE SEQUENCE</scope>
    <source>
        <strain evidence="5">C68</strain>
    </source>
</reference>
<dbReference type="PANTHER" id="PTHR33164">
    <property type="entry name" value="TRANSCRIPTIONAL REGULATOR, MARR FAMILY"/>
    <property type="match status" value="1"/>
</dbReference>
<dbReference type="SUPFAM" id="SSF46785">
    <property type="entry name" value="Winged helix' DNA-binding domain"/>
    <property type="match status" value="1"/>
</dbReference>
<dbReference type="InterPro" id="IPR036388">
    <property type="entry name" value="WH-like_DNA-bd_sf"/>
</dbReference>
<sequence length="144" mass="16504">MDRTTNALKAFIGLNRSLDTLKKIAQQDVKQYGLNITEFEVLELLYSKGPQPIQRIRERVLIASSSISYVVTQLEEKGYLNRKKDEIDKRVFNASLTDKGQQLMECIFPQHAETIKTAFDILTDDELTTIQYAFKKISAQSTKI</sequence>
<evidence type="ECO:0000256" key="3">
    <source>
        <dbReference type="ARBA" id="ARBA00023163"/>
    </source>
</evidence>
<evidence type="ECO:0000313" key="6">
    <source>
        <dbReference type="Proteomes" id="UP000622362"/>
    </source>
</evidence>
<gene>
    <name evidence="5" type="ORF">I3V53_10965</name>
</gene>
<dbReference type="GO" id="GO:0003677">
    <property type="term" value="F:DNA binding"/>
    <property type="evidence" value="ECO:0007669"/>
    <property type="project" value="UniProtKB-KW"/>
</dbReference>
<dbReference type="InterPro" id="IPR023187">
    <property type="entry name" value="Tscrpt_reg_MarR-type_CS"/>
</dbReference>
<keyword evidence="2" id="KW-0238">DNA-binding</keyword>
<dbReference type="SMART" id="SM00347">
    <property type="entry name" value="HTH_MARR"/>
    <property type="match status" value="1"/>
</dbReference>
<feature type="domain" description="HTH marR-type" evidence="4">
    <location>
        <begin position="1"/>
        <end position="139"/>
    </location>
</feature>
<keyword evidence="3" id="KW-0804">Transcription</keyword>
<dbReference type="Pfam" id="PF01047">
    <property type="entry name" value="MarR"/>
    <property type="match status" value="1"/>
</dbReference>
<dbReference type="InterPro" id="IPR039422">
    <property type="entry name" value="MarR/SlyA-like"/>
</dbReference>
<dbReference type="PANTHER" id="PTHR33164:SF56">
    <property type="entry name" value="HTH-TYPE TRANSCRIPTIONAL REGULATOR MHQR"/>
    <property type="match status" value="1"/>
</dbReference>
<dbReference type="GO" id="GO:0006950">
    <property type="term" value="P:response to stress"/>
    <property type="evidence" value="ECO:0007669"/>
    <property type="project" value="TreeGrafter"/>
</dbReference>
<protein>
    <submittedName>
        <fullName evidence="5">MarR family transcriptional regulator</fullName>
    </submittedName>
</protein>
<dbReference type="AlphaFoldDB" id="A0A8I0WAC1"/>
<evidence type="ECO:0000256" key="1">
    <source>
        <dbReference type="ARBA" id="ARBA00023015"/>
    </source>
</evidence>
<dbReference type="PROSITE" id="PS50995">
    <property type="entry name" value="HTH_MARR_2"/>
    <property type="match status" value="1"/>
</dbReference>
<dbReference type="InterPro" id="IPR036390">
    <property type="entry name" value="WH_DNA-bd_sf"/>
</dbReference>
<dbReference type="InterPro" id="IPR000835">
    <property type="entry name" value="HTH_MarR-typ"/>
</dbReference>